<dbReference type="RefSeq" id="WP_076671456.1">
    <property type="nucleotide sequence ID" value="NZ_JAJGZU010000034.1"/>
</dbReference>
<dbReference type="Pfam" id="PF00486">
    <property type="entry name" value="Trans_reg_C"/>
    <property type="match status" value="1"/>
</dbReference>
<organism evidence="5 6">
    <name type="scientific">Vibrio lentus</name>
    <dbReference type="NCBI Taxonomy" id="136468"/>
    <lineage>
        <taxon>Bacteria</taxon>
        <taxon>Pseudomonadati</taxon>
        <taxon>Pseudomonadota</taxon>
        <taxon>Gammaproteobacteria</taxon>
        <taxon>Vibrionales</taxon>
        <taxon>Vibrionaceae</taxon>
        <taxon>Vibrio</taxon>
    </lineage>
</organism>
<dbReference type="SMART" id="SM00862">
    <property type="entry name" value="Trans_reg_C"/>
    <property type="match status" value="1"/>
</dbReference>
<dbReference type="SUPFAM" id="SSF46894">
    <property type="entry name" value="C-terminal effector domain of the bipartite response regulators"/>
    <property type="match status" value="1"/>
</dbReference>
<dbReference type="GO" id="GO:0003677">
    <property type="term" value="F:DNA binding"/>
    <property type="evidence" value="ECO:0007669"/>
    <property type="project" value="UniProtKB-UniRule"/>
</dbReference>
<name>A0A4U2FP56_9VIBR</name>
<proteinExistence type="predicted"/>
<evidence type="ECO:0000259" key="4">
    <source>
        <dbReference type="PROSITE" id="PS51755"/>
    </source>
</evidence>
<gene>
    <name evidence="5" type="ORF">FCV91_19600</name>
</gene>
<dbReference type="Proteomes" id="UP000305840">
    <property type="component" value="Unassembled WGS sequence"/>
</dbReference>
<dbReference type="GO" id="GO:0000160">
    <property type="term" value="P:phosphorelay signal transduction system"/>
    <property type="evidence" value="ECO:0007669"/>
    <property type="project" value="InterPro"/>
</dbReference>
<dbReference type="PROSITE" id="PS51755">
    <property type="entry name" value="OMPR_PHOB"/>
    <property type="match status" value="1"/>
</dbReference>
<dbReference type="InterPro" id="IPR001867">
    <property type="entry name" value="OmpR/PhoB-type_DNA-bd"/>
</dbReference>
<dbReference type="InterPro" id="IPR016032">
    <property type="entry name" value="Sig_transdc_resp-reg_C-effctor"/>
</dbReference>
<dbReference type="EMBL" id="SYVO01000079">
    <property type="protein sequence ID" value="TKG04609.1"/>
    <property type="molecule type" value="Genomic_DNA"/>
</dbReference>
<feature type="DNA-binding region" description="OmpR/PhoB-type" evidence="2">
    <location>
        <begin position="1"/>
        <end position="99"/>
    </location>
</feature>
<keyword evidence="3" id="KW-0812">Transmembrane</keyword>
<dbReference type="CDD" id="cd00383">
    <property type="entry name" value="trans_reg_C"/>
    <property type="match status" value="1"/>
</dbReference>
<dbReference type="Gene3D" id="1.10.10.10">
    <property type="entry name" value="Winged helix-like DNA-binding domain superfamily/Winged helix DNA-binding domain"/>
    <property type="match status" value="1"/>
</dbReference>
<keyword evidence="1 2" id="KW-0238">DNA-binding</keyword>
<dbReference type="GO" id="GO:0006355">
    <property type="term" value="P:regulation of DNA-templated transcription"/>
    <property type="evidence" value="ECO:0007669"/>
    <property type="project" value="InterPro"/>
</dbReference>
<evidence type="ECO:0000256" key="3">
    <source>
        <dbReference type="SAM" id="Phobius"/>
    </source>
</evidence>
<protein>
    <submittedName>
        <fullName evidence="5">Helix-turn-helix domain-containing protein</fullName>
    </submittedName>
</protein>
<comment type="caution">
    <text evidence="5">The sequence shown here is derived from an EMBL/GenBank/DDBJ whole genome shotgun (WGS) entry which is preliminary data.</text>
</comment>
<evidence type="ECO:0000256" key="1">
    <source>
        <dbReference type="ARBA" id="ARBA00023125"/>
    </source>
</evidence>
<sequence length="184" mass="20907">MLLYLNSKRDALELYGGNSLTLLHSVSLSTIELNVLRVLYDNSYKPCSRQQLKKAGWPDRVVGPNSLNVSIMHLRKKLKSIITDSEIRVVPSHGYKLLIPASIHLVGEGDDLPNIKLSVSSNRLKASDTDPIRSPSVDRRAKQKRFKPNIVNCSNSHQRIRWEDLILTVGIWIYAFALYHSIYN</sequence>
<accession>A0A4U2FP56</accession>
<evidence type="ECO:0000313" key="5">
    <source>
        <dbReference type="EMBL" id="TKG04609.1"/>
    </source>
</evidence>
<reference evidence="5 6" key="1">
    <citation type="submission" date="2019-04" db="EMBL/GenBank/DDBJ databases">
        <title>A reverse ecology approach based on a biological definition of microbial populations.</title>
        <authorList>
            <person name="Arevalo P."/>
            <person name="Vaninsberghe D."/>
            <person name="Elsherbini J."/>
            <person name="Gore J."/>
            <person name="Polz M."/>
        </authorList>
    </citation>
    <scope>NUCLEOTIDE SEQUENCE [LARGE SCALE GENOMIC DNA]</scope>
    <source>
        <strain evidence="5 6">10N.222.48.A1</strain>
    </source>
</reference>
<feature type="domain" description="OmpR/PhoB-type" evidence="4">
    <location>
        <begin position="1"/>
        <end position="99"/>
    </location>
</feature>
<dbReference type="AlphaFoldDB" id="A0A4U2FP56"/>
<evidence type="ECO:0000256" key="2">
    <source>
        <dbReference type="PROSITE-ProRule" id="PRU01091"/>
    </source>
</evidence>
<feature type="transmembrane region" description="Helical" evidence="3">
    <location>
        <begin position="165"/>
        <end position="183"/>
    </location>
</feature>
<dbReference type="InterPro" id="IPR036388">
    <property type="entry name" value="WH-like_DNA-bd_sf"/>
</dbReference>
<keyword evidence="3" id="KW-0472">Membrane</keyword>
<keyword evidence="3" id="KW-1133">Transmembrane helix</keyword>
<evidence type="ECO:0000313" key="6">
    <source>
        <dbReference type="Proteomes" id="UP000305840"/>
    </source>
</evidence>